<accession>A0A7X1FRA8</accession>
<comment type="caution">
    <text evidence="2">The sequence shown here is derived from an EMBL/GenBank/DDBJ whole genome shotgun (WGS) entry which is preliminary data.</text>
</comment>
<dbReference type="RefSeq" id="WP_185663644.1">
    <property type="nucleotide sequence ID" value="NZ_JACLAW010000005.1"/>
</dbReference>
<dbReference type="EMBL" id="JACLAW010000005">
    <property type="protein sequence ID" value="MBC2665379.1"/>
    <property type="molecule type" value="Genomic_DNA"/>
</dbReference>
<evidence type="ECO:0000313" key="3">
    <source>
        <dbReference type="Proteomes" id="UP000566813"/>
    </source>
</evidence>
<evidence type="ECO:0008006" key="4">
    <source>
        <dbReference type="Google" id="ProtNLM"/>
    </source>
</evidence>
<keyword evidence="1" id="KW-0732">Signal</keyword>
<dbReference type="SUPFAM" id="SSF53474">
    <property type="entry name" value="alpha/beta-Hydrolases"/>
    <property type="match status" value="1"/>
</dbReference>
<dbReference type="InterPro" id="IPR029058">
    <property type="entry name" value="AB_hydrolase_fold"/>
</dbReference>
<evidence type="ECO:0000313" key="2">
    <source>
        <dbReference type="EMBL" id="MBC2665379.1"/>
    </source>
</evidence>
<organism evidence="2 3">
    <name type="scientific">Novosphingobium flavum</name>
    <dbReference type="NCBI Taxonomy" id="1778672"/>
    <lineage>
        <taxon>Bacteria</taxon>
        <taxon>Pseudomonadati</taxon>
        <taxon>Pseudomonadota</taxon>
        <taxon>Alphaproteobacteria</taxon>
        <taxon>Sphingomonadales</taxon>
        <taxon>Sphingomonadaceae</taxon>
        <taxon>Novosphingobium</taxon>
    </lineage>
</organism>
<dbReference type="Proteomes" id="UP000566813">
    <property type="component" value="Unassembled WGS sequence"/>
</dbReference>
<name>A0A7X1FRA8_9SPHN</name>
<dbReference type="AlphaFoldDB" id="A0A7X1FRA8"/>
<evidence type="ECO:0000256" key="1">
    <source>
        <dbReference type="SAM" id="SignalP"/>
    </source>
</evidence>
<protein>
    <recommendedName>
        <fullName evidence="4">Alpha/beta hydrolase</fullName>
    </recommendedName>
</protein>
<gene>
    <name evidence="2" type="ORF">H7F51_07590</name>
</gene>
<dbReference type="Gene3D" id="3.40.50.1820">
    <property type="entry name" value="alpha/beta hydrolase"/>
    <property type="match status" value="2"/>
</dbReference>
<feature type="signal peptide" evidence="1">
    <location>
        <begin position="1"/>
        <end position="22"/>
    </location>
</feature>
<keyword evidence="3" id="KW-1185">Reference proteome</keyword>
<reference evidence="2 3" key="1">
    <citation type="submission" date="2020-08" db="EMBL/GenBank/DDBJ databases">
        <title>The genome sequence of type strain Novosphingobium flavum NBRC 111647.</title>
        <authorList>
            <person name="Liu Y."/>
        </authorList>
    </citation>
    <scope>NUCLEOTIDE SEQUENCE [LARGE SCALE GENOMIC DNA]</scope>
    <source>
        <strain evidence="2 3">NBRC 111647</strain>
    </source>
</reference>
<proteinExistence type="predicted"/>
<feature type="chain" id="PRO_5031479795" description="Alpha/beta hydrolase" evidence="1">
    <location>
        <begin position="23"/>
        <end position="442"/>
    </location>
</feature>
<sequence>MRLRHALIAPLLACAMAMPALAQDGGALKRSYIRLGREANAVLVEPATPGPNGHIVAINVHPDNLNTFEYFIGRKLGERGYRTIEINFYGKETTFEVFLDPIAAAIRYARKLPGVDKVILVGHSGGGPELTFYQEVAEKGPSACQQANRISKCGGKGLENLPKADAMLVLEANIGAPHRLQGLDPAIVGNKPAPRNPALDAYAAQNGFDPKTGTARYSAAFQQRYEAGLHRRSEAVIAEAKARVAALDAGKGLFRDDEPFVVVGTATSSLGPRLNLQDGSILSETHGTHLNLKADGSRPVEIVKSVRKPGAPALDQRNTMEDTVMDTTVRHYLSFSAITTTPAFAMTRNDIKGVDWSSSANSAAGSVRNITVPTLVMAGSCTIHMIPLEIVFDQSAAADKEFVVVDGGNHEFGPCRPEFGDSQKRAFDYVESWLAKRFPVAG</sequence>